<proteinExistence type="predicted"/>
<reference evidence="3 4" key="1">
    <citation type="submission" date="2024-10" db="EMBL/GenBank/DDBJ databases">
        <title>Updated reference genomes for cyclostephanoid diatoms.</title>
        <authorList>
            <person name="Roberts W.R."/>
            <person name="Alverson A.J."/>
        </authorList>
    </citation>
    <scope>NUCLEOTIDE SEQUENCE [LARGE SCALE GENOMIC DNA]</scope>
    <source>
        <strain evidence="3 4">AJA232-27</strain>
    </source>
</reference>
<gene>
    <name evidence="3" type="ORF">ACHAWU_008914</name>
</gene>
<dbReference type="InterPro" id="IPR013830">
    <property type="entry name" value="SGNH_hydro"/>
</dbReference>
<dbReference type="Gene3D" id="3.40.50.1110">
    <property type="entry name" value="SGNH hydrolase"/>
    <property type="match status" value="1"/>
</dbReference>
<name>A0ABD3M6H7_9STRA</name>
<feature type="compositionally biased region" description="Acidic residues" evidence="1">
    <location>
        <begin position="51"/>
        <end position="60"/>
    </location>
</feature>
<sequence length="508" mass="57586">MLVAVGPILLMRWLSRGQQQQQRGTLTNTVVRDSNWSNNQQQQIATPSSAAEEEDIGEGYDDDGILRHIYRNDNSFIKSNSNNLTTDNDVSSPPIGRPFMYIGDLDPTVPQPWPKEEVDWWTLHHKLVEDVRNSDAMPTSLSVDKEAVGVVNDTGTDHNQPTQQHLPQLIFYGDSITEGWAGTSFGNPPPKHRLWNENNHEDEQIRQLFQSTFGSESPWGKRALKQPLVLGISGSRTYDLLWRLENGEFPTSQLLVKDNDEAENDNDATTVQQEVAVSPKDAAPDTSFQLEKLERIYIVLIGTNNLGGGMLPTRTIEGIDAVGRTLLRLHTETFSLTTPAAIVFSELLPRRDDHRARNMCPPRCKNITTLEPYESFMPAIDAVNRELERVVDGWRKDFPNSRIVLLSSSNEEEEEDWVERLKDRMVGNGGDGKEGEHDNVLAASISNNQYQHRINCGRTMFAIDNGDEFDRYMPDRLHPNYEGYKLWSRCLRKGLEAVMMDSTIHSEK</sequence>
<dbReference type="EMBL" id="JALLBG020000209">
    <property type="protein sequence ID" value="KAL3759212.1"/>
    <property type="molecule type" value="Genomic_DNA"/>
</dbReference>
<evidence type="ECO:0000313" key="4">
    <source>
        <dbReference type="Proteomes" id="UP001530293"/>
    </source>
</evidence>
<feature type="compositionally biased region" description="Polar residues" evidence="1">
    <location>
        <begin position="37"/>
        <end position="49"/>
    </location>
</feature>
<dbReference type="Pfam" id="PF13472">
    <property type="entry name" value="Lipase_GDSL_2"/>
    <property type="match status" value="1"/>
</dbReference>
<keyword evidence="4" id="KW-1185">Reference proteome</keyword>
<dbReference type="SUPFAM" id="SSF52266">
    <property type="entry name" value="SGNH hydrolase"/>
    <property type="match status" value="1"/>
</dbReference>
<dbReference type="Proteomes" id="UP001530293">
    <property type="component" value="Unassembled WGS sequence"/>
</dbReference>
<evidence type="ECO:0000313" key="3">
    <source>
        <dbReference type="EMBL" id="KAL3759212.1"/>
    </source>
</evidence>
<organism evidence="3 4">
    <name type="scientific">Discostella pseudostelligera</name>
    <dbReference type="NCBI Taxonomy" id="259834"/>
    <lineage>
        <taxon>Eukaryota</taxon>
        <taxon>Sar</taxon>
        <taxon>Stramenopiles</taxon>
        <taxon>Ochrophyta</taxon>
        <taxon>Bacillariophyta</taxon>
        <taxon>Coscinodiscophyceae</taxon>
        <taxon>Thalassiosirophycidae</taxon>
        <taxon>Stephanodiscales</taxon>
        <taxon>Stephanodiscaceae</taxon>
        <taxon>Discostella</taxon>
    </lineage>
</organism>
<dbReference type="AlphaFoldDB" id="A0ABD3M6H7"/>
<accession>A0ABD3M6H7</accession>
<evidence type="ECO:0000259" key="2">
    <source>
        <dbReference type="Pfam" id="PF13472"/>
    </source>
</evidence>
<comment type="caution">
    <text evidence="3">The sequence shown here is derived from an EMBL/GenBank/DDBJ whole genome shotgun (WGS) entry which is preliminary data.</text>
</comment>
<protein>
    <recommendedName>
        <fullName evidence="2">SGNH hydrolase-type esterase domain-containing protein</fullName>
    </recommendedName>
</protein>
<dbReference type="InterPro" id="IPR036514">
    <property type="entry name" value="SGNH_hydro_sf"/>
</dbReference>
<feature type="domain" description="SGNH hydrolase-type esterase" evidence="2">
    <location>
        <begin position="171"/>
        <end position="486"/>
    </location>
</feature>
<evidence type="ECO:0000256" key="1">
    <source>
        <dbReference type="SAM" id="MobiDB-lite"/>
    </source>
</evidence>
<feature type="region of interest" description="Disordered" evidence="1">
    <location>
        <begin position="37"/>
        <end position="60"/>
    </location>
</feature>